<dbReference type="GO" id="GO:0005829">
    <property type="term" value="C:cytosol"/>
    <property type="evidence" value="ECO:0007669"/>
    <property type="project" value="TreeGrafter"/>
</dbReference>
<accession>A8RQ45</accession>
<dbReference type="AlphaFoldDB" id="A8RQ45"/>
<organism evidence="3 4">
    <name type="scientific">Enterocloster bolteae (strain ATCC BAA-613 / DSM 15670 / CCUG 46953 / JCM 12243 / WAL 16351)</name>
    <name type="common">Clostridium bolteae</name>
    <dbReference type="NCBI Taxonomy" id="411902"/>
    <lineage>
        <taxon>Bacteria</taxon>
        <taxon>Bacillati</taxon>
        <taxon>Bacillota</taxon>
        <taxon>Clostridia</taxon>
        <taxon>Lachnospirales</taxon>
        <taxon>Lachnospiraceae</taxon>
        <taxon>Enterocloster</taxon>
    </lineage>
</organism>
<dbReference type="Gene3D" id="3.20.20.100">
    <property type="entry name" value="NADP-dependent oxidoreductase domain"/>
    <property type="match status" value="1"/>
</dbReference>
<dbReference type="Proteomes" id="UP000005396">
    <property type="component" value="Unassembled WGS sequence"/>
</dbReference>
<sequence>MSMKTIKIGTLDKPISRIGLGTWAIGGGPAWGGDKSKDESIATIQKCPELGVNLIDTAPGYNFGQSERIVGEALNGMDREKVAVMTKFGIVWTREGALFNKVGDIQLYKNLSRESILEEVDLSLERLGTGYIDIYMSHWQAVEPYYTPISQTMELLGELKEKGKIRAIGAANVTAAQVEEYIKYGSLDIVQAKYSVLDRAVEEELLPLCRENGIVLQAYSPLEMGLLSGALPRDYKPVGAQCNKKWFQPDNMPRVMDFLDRLEPMCRKYDCAVADLAMAWVLAQGDKVILLSGATTEEQIRKNTRADELELDAEDVVAIREMAEALDS</sequence>
<evidence type="ECO:0000259" key="2">
    <source>
        <dbReference type="Pfam" id="PF00248"/>
    </source>
</evidence>
<dbReference type="PaxDb" id="411902-CLOBOL_02651"/>
<dbReference type="eggNOG" id="COG0667">
    <property type="taxonomic scope" value="Bacteria"/>
</dbReference>
<dbReference type="InterPro" id="IPR020471">
    <property type="entry name" value="AKR"/>
</dbReference>
<dbReference type="PRINTS" id="PR00069">
    <property type="entry name" value="ALDKETRDTASE"/>
</dbReference>
<dbReference type="GO" id="GO:0016491">
    <property type="term" value="F:oxidoreductase activity"/>
    <property type="evidence" value="ECO:0007669"/>
    <property type="project" value="UniProtKB-KW"/>
</dbReference>
<evidence type="ECO:0000313" key="3">
    <source>
        <dbReference type="EMBL" id="EDP17155.1"/>
    </source>
</evidence>
<gene>
    <name evidence="3" type="ORF">CLOBOL_02651</name>
</gene>
<evidence type="ECO:0000313" key="4">
    <source>
        <dbReference type="Proteomes" id="UP000005396"/>
    </source>
</evidence>
<evidence type="ECO:0000256" key="1">
    <source>
        <dbReference type="ARBA" id="ARBA00023002"/>
    </source>
</evidence>
<dbReference type="PANTHER" id="PTHR43364">
    <property type="entry name" value="NADH-SPECIFIC METHYLGLYOXAL REDUCTASE-RELATED"/>
    <property type="match status" value="1"/>
</dbReference>
<dbReference type="EMBL" id="ABCC02000024">
    <property type="protein sequence ID" value="EDP17155.1"/>
    <property type="molecule type" value="Genomic_DNA"/>
</dbReference>
<name>A8RQ45_ENTBW</name>
<protein>
    <recommendedName>
        <fullName evidence="2">NADP-dependent oxidoreductase domain-containing protein</fullName>
    </recommendedName>
</protein>
<dbReference type="HOGENOM" id="CLU_023205_2_3_9"/>
<dbReference type="PANTHER" id="PTHR43364:SF4">
    <property type="entry name" value="NAD(P)-LINKED OXIDOREDUCTASE SUPERFAMILY PROTEIN"/>
    <property type="match status" value="1"/>
</dbReference>
<dbReference type="SUPFAM" id="SSF51430">
    <property type="entry name" value="NAD(P)-linked oxidoreductase"/>
    <property type="match status" value="1"/>
</dbReference>
<dbReference type="Pfam" id="PF00248">
    <property type="entry name" value="Aldo_ket_red"/>
    <property type="match status" value="1"/>
</dbReference>
<reference evidence="3 4" key="1">
    <citation type="submission" date="2007-08" db="EMBL/GenBank/DDBJ databases">
        <authorList>
            <person name="Fulton L."/>
            <person name="Clifton S."/>
            <person name="Fulton B."/>
            <person name="Xu J."/>
            <person name="Minx P."/>
            <person name="Pepin K.H."/>
            <person name="Johnson M."/>
            <person name="Thiruvilangam P."/>
            <person name="Bhonagiri V."/>
            <person name="Nash W.E."/>
            <person name="Mardis E.R."/>
            <person name="Wilson R.K."/>
        </authorList>
    </citation>
    <scope>NUCLEOTIDE SEQUENCE [LARGE SCALE GENOMIC DNA]</scope>
    <source>
        <strain evidence="4">ATCC BAA-613 / DSM 15670 / CCUG 46953 / JCM 12243 / WAL 16351</strain>
    </source>
</reference>
<keyword evidence="1" id="KW-0560">Oxidoreductase</keyword>
<proteinExistence type="predicted"/>
<dbReference type="InterPro" id="IPR023210">
    <property type="entry name" value="NADP_OxRdtase_dom"/>
</dbReference>
<reference evidence="3 4" key="2">
    <citation type="submission" date="2007-09" db="EMBL/GenBank/DDBJ databases">
        <title>Draft genome sequence of Clostridium bolteae (ATCC BAA-613).</title>
        <authorList>
            <person name="Sudarsanam P."/>
            <person name="Ley R."/>
            <person name="Guruge J."/>
            <person name="Turnbaugh P.J."/>
            <person name="Mahowald M."/>
            <person name="Liep D."/>
            <person name="Gordon J."/>
        </authorList>
    </citation>
    <scope>NUCLEOTIDE SEQUENCE [LARGE SCALE GENOMIC DNA]</scope>
    <source>
        <strain evidence="4">ATCC BAA-613 / DSM 15670 / CCUG 46953 / JCM 12243 / WAL 16351</strain>
    </source>
</reference>
<feature type="domain" description="NADP-dependent oxidoreductase" evidence="2">
    <location>
        <begin position="17"/>
        <end position="323"/>
    </location>
</feature>
<comment type="caution">
    <text evidence="3">The sequence shown here is derived from an EMBL/GenBank/DDBJ whole genome shotgun (WGS) entry which is preliminary data.</text>
</comment>
<dbReference type="InterPro" id="IPR050523">
    <property type="entry name" value="AKR_Detox_Biosynth"/>
</dbReference>
<dbReference type="InterPro" id="IPR036812">
    <property type="entry name" value="NAD(P)_OxRdtase_dom_sf"/>
</dbReference>